<accession>A0ABU8XW57</accession>
<sequence length="63" mass="6626">MPGATDGAPLPRSTAVGSTRIVMEPRRSNLQTYIPPQRRADPTSQAILAELAALGLADPDPTD</sequence>
<evidence type="ECO:0000313" key="2">
    <source>
        <dbReference type="Proteomes" id="UP001375743"/>
    </source>
</evidence>
<gene>
    <name evidence="1" type="ORF">U1T56_18465</name>
</gene>
<reference evidence="1 2" key="1">
    <citation type="submission" date="2024-01" db="EMBL/GenBank/DDBJ databases">
        <title>Multi-omics insights into the function and evolution of sodium benzoate biodegradation pathways in Benzoatithermus flavus gen. nov., sp. nov. from hot spring.</title>
        <authorList>
            <person name="Hu C.-J."/>
            <person name="Li W.-J."/>
        </authorList>
    </citation>
    <scope>NUCLEOTIDE SEQUENCE [LARGE SCALE GENOMIC DNA]</scope>
    <source>
        <strain evidence="1 2">SYSU G07066</strain>
    </source>
</reference>
<evidence type="ECO:0000313" key="1">
    <source>
        <dbReference type="EMBL" id="MEK0085141.1"/>
    </source>
</evidence>
<proteinExistence type="predicted"/>
<protein>
    <submittedName>
        <fullName evidence="1">Uncharacterized protein</fullName>
    </submittedName>
</protein>
<dbReference type="Proteomes" id="UP001375743">
    <property type="component" value="Unassembled WGS sequence"/>
</dbReference>
<keyword evidence="2" id="KW-1185">Reference proteome</keyword>
<dbReference type="RefSeq" id="WP_418160988.1">
    <property type="nucleotide sequence ID" value="NZ_JBBLZC010000022.1"/>
</dbReference>
<name>A0ABU8XW57_9PROT</name>
<organism evidence="1 2">
    <name type="scientific">Benzoatithermus flavus</name>
    <dbReference type="NCBI Taxonomy" id="3108223"/>
    <lineage>
        <taxon>Bacteria</taxon>
        <taxon>Pseudomonadati</taxon>
        <taxon>Pseudomonadota</taxon>
        <taxon>Alphaproteobacteria</taxon>
        <taxon>Geminicoccales</taxon>
        <taxon>Geminicoccaceae</taxon>
        <taxon>Benzoatithermus</taxon>
    </lineage>
</organism>
<dbReference type="EMBL" id="JBBLZC010000022">
    <property type="protein sequence ID" value="MEK0085141.1"/>
    <property type="molecule type" value="Genomic_DNA"/>
</dbReference>
<comment type="caution">
    <text evidence="1">The sequence shown here is derived from an EMBL/GenBank/DDBJ whole genome shotgun (WGS) entry which is preliminary data.</text>
</comment>